<accession>A0A645FHX6</accession>
<comment type="caution">
    <text evidence="1">The sequence shown here is derived from an EMBL/GenBank/DDBJ whole genome shotgun (WGS) entry which is preliminary data.</text>
</comment>
<dbReference type="AlphaFoldDB" id="A0A645FHX6"/>
<proteinExistence type="predicted"/>
<name>A0A645FHX6_9ZZZZ</name>
<dbReference type="EMBL" id="VSSQ01060527">
    <property type="protein sequence ID" value="MPN13957.1"/>
    <property type="molecule type" value="Genomic_DNA"/>
</dbReference>
<organism evidence="1">
    <name type="scientific">bioreactor metagenome</name>
    <dbReference type="NCBI Taxonomy" id="1076179"/>
    <lineage>
        <taxon>unclassified sequences</taxon>
        <taxon>metagenomes</taxon>
        <taxon>ecological metagenomes</taxon>
    </lineage>
</organism>
<evidence type="ECO:0000313" key="1">
    <source>
        <dbReference type="EMBL" id="MPN13957.1"/>
    </source>
</evidence>
<gene>
    <name evidence="1" type="ORF">SDC9_161283</name>
</gene>
<protein>
    <submittedName>
        <fullName evidence="1">Uncharacterized protein</fullName>
    </submittedName>
</protein>
<sequence>METGYKIFTKKTLDKIYDKLRSKRFGFEPEFTARISKIKSIRVEEVAVSYMPRTYKEGKHINLIDGVKTILQIIWYNLFVY</sequence>
<reference evidence="1" key="1">
    <citation type="submission" date="2019-08" db="EMBL/GenBank/DDBJ databases">
        <authorList>
            <person name="Kucharzyk K."/>
            <person name="Murdoch R.W."/>
            <person name="Higgins S."/>
            <person name="Loffler F."/>
        </authorList>
    </citation>
    <scope>NUCLEOTIDE SEQUENCE</scope>
</reference>